<evidence type="ECO:0000256" key="1">
    <source>
        <dbReference type="SAM" id="Phobius"/>
    </source>
</evidence>
<evidence type="ECO:0000313" key="2">
    <source>
        <dbReference type="EMBL" id="HIX60804.1"/>
    </source>
</evidence>
<reference evidence="2" key="1">
    <citation type="journal article" date="2021" name="PeerJ">
        <title>Extensive microbial diversity within the chicken gut microbiome revealed by metagenomics and culture.</title>
        <authorList>
            <person name="Gilroy R."/>
            <person name="Ravi A."/>
            <person name="Getino M."/>
            <person name="Pursley I."/>
            <person name="Horton D.L."/>
            <person name="Alikhan N.F."/>
            <person name="Baker D."/>
            <person name="Gharbi K."/>
            <person name="Hall N."/>
            <person name="Watson M."/>
            <person name="Adriaenssens E.M."/>
            <person name="Foster-Nyarko E."/>
            <person name="Jarju S."/>
            <person name="Secka A."/>
            <person name="Antonio M."/>
            <person name="Oren A."/>
            <person name="Chaudhuri R.R."/>
            <person name="La Ragione R."/>
            <person name="Hildebrand F."/>
            <person name="Pallen M.J."/>
        </authorList>
    </citation>
    <scope>NUCLEOTIDE SEQUENCE</scope>
    <source>
        <strain evidence="2">1193</strain>
    </source>
</reference>
<sequence>MTRPTLLKLLAWLAILPAALYLLYLLTANILLNSDWARSQLDRSPRFTLSWERAWSLFPGQLHVTELTLAGTAAERRYRLEADSATLGFELIPLLQQRIRISDLDADGIRQAELDGYRLEGQGTLRLHNLQWQAGELAVGQLALALSDGQLLHGATTLVEDVTLHSELQLDPLRLADHPGRAAAQFVSGTLELVGHSDAYDVFNPYLATLGWLRIGGHGELQGELAIQQGEVQPGSHLRLDSPTLSARLDEGHWLEGGTLYHVHGSGTVAVNVTEHARLALTLNDIEIVDLGAGGPAAPPPPLAHAEEFRIELTTPDLQLHAPPDTLLGASLHLDQAEVTDISVLDPFLADLFDGNGLAVTGGGRITGTLYFHQDELQAGSRLEVQSEALGAELFGFRARGDGQLQLAMQPHTPEAKLALEFAAVEVTRLADLSRLLQAEQLTFTTLLPTHLLADMAPQGQLVWRNARVPDVSVLNTYLPAPIPLRLLSGAARSDGEFTLTDELSHGQLTLRGSTIDGQLLNETFRGELDATLVLREYQYAEQSLDLSGSRLEVTASTAQDDPMHTLLVARQARLQGFGWLDDGTIHDASASQSLGATLQLDGMVDRLSFLNAFLPKEHGLAIQGGGRLSAELRLTQGELVPGSQVHVHSQQLGARFLHYEALGDGSLVLEITDPGARLHLTLPRFSLRRQAAEDALIEGQLLEIHSQAQHFALPEGLRRLNTEIAMPHVAVPSLAALNDYLPQGGGVELLSGQASIATHLRLQGMRAEGTLSLHAPHARLAFDKQTLDGELRLESHLRDGDLETLSFDISGSQLSMRNVHLQHNADNLAHGWLAQLALPEGRMRWKAPLELDARLELAMRDSGLLVNLFVDAVRERRWLRDRLTLGEVLGEARVILNGNTIRVEDLAVYGGSRLELLANLALRDSHVLGRAFARYGPLRLGIEMDGEERRWQWRNAREWYFAGQPASELTLPEHLGWFEQLDTQTD</sequence>
<keyword evidence="1" id="KW-0472">Membrane</keyword>
<feature type="transmembrane region" description="Helical" evidence="1">
    <location>
        <begin position="9"/>
        <end position="32"/>
    </location>
</feature>
<dbReference type="EMBL" id="DXFC01000028">
    <property type="protein sequence ID" value="HIX60804.1"/>
    <property type="molecule type" value="Genomic_DNA"/>
</dbReference>
<proteinExistence type="predicted"/>
<evidence type="ECO:0000313" key="3">
    <source>
        <dbReference type="Proteomes" id="UP000824248"/>
    </source>
</evidence>
<name>A0A9D2B552_9GAMM</name>
<dbReference type="AlphaFoldDB" id="A0A9D2B552"/>
<protein>
    <submittedName>
        <fullName evidence="2">Uncharacterized protein</fullName>
    </submittedName>
</protein>
<keyword evidence="1" id="KW-1133">Transmembrane helix</keyword>
<dbReference type="Proteomes" id="UP000824248">
    <property type="component" value="Unassembled WGS sequence"/>
</dbReference>
<organism evidence="2 3">
    <name type="scientific">Candidatus Halomonas stercoripullorum</name>
    <dbReference type="NCBI Taxonomy" id="2838617"/>
    <lineage>
        <taxon>Bacteria</taxon>
        <taxon>Pseudomonadati</taxon>
        <taxon>Pseudomonadota</taxon>
        <taxon>Gammaproteobacteria</taxon>
        <taxon>Oceanospirillales</taxon>
        <taxon>Halomonadaceae</taxon>
        <taxon>Halomonas</taxon>
    </lineage>
</organism>
<gene>
    <name evidence="2" type="ORF">H9854_00975</name>
</gene>
<keyword evidence="1" id="KW-0812">Transmembrane</keyword>
<accession>A0A9D2B552</accession>
<reference evidence="2" key="2">
    <citation type="submission" date="2021-04" db="EMBL/GenBank/DDBJ databases">
        <authorList>
            <person name="Gilroy R."/>
        </authorList>
    </citation>
    <scope>NUCLEOTIDE SEQUENCE</scope>
    <source>
        <strain evidence="2">1193</strain>
    </source>
</reference>
<comment type="caution">
    <text evidence="2">The sequence shown here is derived from an EMBL/GenBank/DDBJ whole genome shotgun (WGS) entry which is preliminary data.</text>
</comment>